<dbReference type="SMART" id="SM00875">
    <property type="entry name" value="BACK"/>
    <property type="match status" value="1"/>
</dbReference>
<name>A0A1B6IMR5_9HEMI</name>
<dbReference type="InterPro" id="IPR011705">
    <property type="entry name" value="BACK"/>
</dbReference>
<dbReference type="InterPro" id="IPR011333">
    <property type="entry name" value="SKP1/BTB/POZ_sf"/>
</dbReference>
<dbReference type="Gene3D" id="3.30.710.10">
    <property type="entry name" value="Potassium Channel Kv1.1, Chain A"/>
    <property type="match status" value="1"/>
</dbReference>
<dbReference type="EMBL" id="GECU01019495">
    <property type="protein sequence ID" value="JAS88211.1"/>
    <property type="molecule type" value="Transcribed_RNA"/>
</dbReference>
<feature type="domain" description="BTB" evidence="1">
    <location>
        <begin position="23"/>
        <end position="94"/>
    </location>
</feature>
<dbReference type="InterPro" id="IPR000210">
    <property type="entry name" value="BTB/POZ_dom"/>
</dbReference>
<proteinExistence type="predicted"/>
<dbReference type="PANTHER" id="PTHR45774">
    <property type="entry name" value="BTB/POZ DOMAIN-CONTAINING"/>
    <property type="match status" value="1"/>
</dbReference>
<dbReference type="AlphaFoldDB" id="A0A1B6IMR5"/>
<dbReference type="SUPFAM" id="SSF54695">
    <property type="entry name" value="POZ domain"/>
    <property type="match status" value="1"/>
</dbReference>
<gene>
    <name evidence="2" type="ORF">g.47789</name>
</gene>
<protein>
    <recommendedName>
        <fullName evidence="1">BTB domain-containing protein</fullName>
    </recommendedName>
</protein>
<dbReference type="PANTHER" id="PTHR45774:SF3">
    <property type="entry name" value="BTB (POZ) DOMAIN-CONTAINING 2B-RELATED"/>
    <property type="match status" value="1"/>
</dbReference>
<evidence type="ECO:0000259" key="1">
    <source>
        <dbReference type="PROSITE" id="PS50097"/>
    </source>
</evidence>
<dbReference type="Gene3D" id="1.25.40.420">
    <property type="match status" value="1"/>
</dbReference>
<reference evidence="2" key="1">
    <citation type="submission" date="2015-11" db="EMBL/GenBank/DDBJ databases">
        <title>De novo transcriptome assembly of four potential Pierce s Disease insect vectors from Arizona vineyards.</title>
        <authorList>
            <person name="Tassone E.E."/>
        </authorList>
    </citation>
    <scope>NUCLEOTIDE SEQUENCE</scope>
</reference>
<sequence>MEKEVDDDLPPHTKYWLTDTSRNDCFFVLGTESGHTERIGAVKFLLFAYSEPLRNMLGNSELAEQGDVRVVDIEPETFWNFMKCVYGGSSVMIPKLSFCESVNLLYVVEKYLVTEIKPTVVSHILDLLPKDIDNIFFAISNSFCFSHEKIRKSTIEILGTKMDQIVSSKKFLQLSAEELLLILETDCSNISEPSVWEAVVKWAKHITDSNDGEVLRKQILPHLKFIRFCTFTCEEFCKKVVPTSILTCEEVNEVCKFFGTRNTIMLKSVSDSVDSRCKMEVNKTFAYTVNGFENRTTGQKSNRFFFNNRNSYY</sequence>
<dbReference type="PROSITE" id="PS50097">
    <property type="entry name" value="BTB"/>
    <property type="match status" value="1"/>
</dbReference>
<dbReference type="Pfam" id="PF07707">
    <property type="entry name" value="BACK"/>
    <property type="match status" value="1"/>
</dbReference>
<evidence type="ECO:0000313" key="2">
    <source>
        <dbReference type="EMBL" id="JAS88211.1"/>
    </source>
</evidence>
<dbReference type="Pfam" id="PF00651">
    <property type="entry name" value="BTB"/>
    <property type="match status" value="1"/>
</dbReference>
<accession>A0A1B6IMR5</accession>
<organism evidence="2">
    <name type="scientific">Homalodisca liturata</name>
    <dbReference type="NCBI Taxonomy" id="320908"/>
    <lineage>
        <taxon>Eukaryota</taxon>
        <taxon>Metazoa</taxon>
        <taxon>Ecdysozoa</taxon>
        <taxon>Arthropoda</taxon>
        <taxon>Hexapoda</taxon>
        <taxon>Insecta</taxon>
        <taxon>Pterygota</taxon>
        <taxon>Neoptera</taxon>
        <taxon>Paraneoptera</taxon>
        <taxon>Hemiptera</taxon>
        <taxon>Auchenorrhyncha</taxon>
        <taxon>Membracoidea</taxon>
        <taxon>Cicadellidae</taxon>
        <taxon>Cicadellinae</taxon>
        <taxon>Proconiini</taxon>
        <taxon>Homalodisca</taxon>
    </lineage>
</organism>